<dbReference type="GO" id="GO:0005351">
    <property type="term" value="F:carbohydrate:proton symporter activity"/>
    <property type="evidence" value="ECO:0007669"/>
    <property type="project" value="TreeGrafter"/>
</dbReference>
<dbReference type="InterPro" id="IPR003663">
    <property type="entry name" value="Sugar/inositol_transpt"/>
</dbReference>
<reference evidence="12" key="1">
    <citation type="journal article" date="2023" name="PhytoFront">
        <title>Draft Genome Resources of Seven Strains of Tilletia horrida, Causal Agent of Kernel Smut of Rice.</title>
        <authorList>
            <person name="Khanal S."/>
            <person name="Antony Babu S."/>
            <person name="Zhou X.G."/>
        </authorList>
    </citation>
    <scope>NUCLEOTIDE SEQUENCE</scope>
    <source>
        <strain evidence="12">TX3</strain>
    </source>
</reference>
<feature type="transmembrane region" description="Helical" evidence="10">
    <location>
        <begin position="429"/>
        <end position="448"/>
    </location>
</feature>
<evidence type="ECO:0000256" key="5">
    <source>
        <dbReference type="ARBA" id="ARBA00022989"/>
    </source>
</evidence>
<dbReference type="PANTHER" id="PTHR48022">
    <property type="entry name" value="PLASTIDIC GLUCOSE TRANSPORTER 4"/>
    <property type="match status" value="1"/>
</dbReference>
<keyword evidence="3 8" id="KW-0813">Transport</keyword>
<dbReference type="InterPro" id="IPR050360">
    <property type="entry name" value="MFS_Sugar_Transporters"/>
</dbReference>
<dbReference type="FunFam" id="1.20.1250.20:FF:000026">
    <property type="entry name" value="MFS quinate transporter QutD"/>
    <property type="match status" value="1"/>
</dbReference>
<feature type="transmembrane region" description="Helical" evidence="10">
    <location>
        <begin position="98"/>
        <end position="117"/>
    </location>
</feature>
<feature type="transmembrane region" description="Helical" evidence="10">
    <location>
        <begin position="12"/>
        <end position="34"/>
    </location>
</feature>
<feature type="transmembrane region" description="Helical" evidence="10">
    <location>
        <begin position="394"/>
        <end position="417"/>
    </location>
</feature>
<dbReference type="GO" id="GO:0016020">
    <property type="term" value="C:membrane"/>
    <property type="evidence" value="ECO:0007669"/>
    <property type="project" value="UniProtKB-SubCell"/>
</dbReference>
<dbReference type="PROSITE" id="PS51257">
    <property type="entry name" value="PROKAR_LIPOPROTEIN"/>
    <property type="match status" value="1"/>
</dbReference>
<evidence type="ECO:0000313" key="12">
    <source>
        <dbReference type="EMBL" id="KAK0524327.1"/>
    </source>
</evidence>
<dbReference type="NCBIfam" id="TIGR00879">
    <property type="entry name" value="SP"/>
    <property type="match status" value="1"/>
</dbReference>
<dbReference type="Proteomes" id="UP001176521">
    <property type="component" value="Unassembled WGS sequence"/>
</dbReference>
<dbReference type="InterPro" id="IPR020846">
    <property type="entry name" value="MFS_dom"/>
</dbReference>
<feature type="transmembrane region" description="Helical" evidence="10">
    <location>
        <begin position="163"/>
        <end position="181"/>
    </location>
</feature>
<dbReference type="Pfam" id="PF00083">
    <property type="entry name" value="Sugar_tr"/>
    <property type="match status" value="1"/>
</dbReference>
<evidence type="ECO:0000256" key="6">
    <source>
        <dbReference type="ARBA" id="ARBA00023136"/>
    </source>
</evidence>
<keyword evidence="12" id="KW-0762">Sugar transport</keyword>
<evidence type="ECO:0000256" key="8">
    <source>
        <dbReference type="RuleBase" id="RU003346"/>
    </source>
</evidence>
<evidence type="ECO:0000259" key="11">
    <source>
        <dbReference type="PROSITE" id="PS50850"/>
    </source>
</evidence>
<evidence type="ECO:0000256" key="10">
    <source>
        <dbReference type="SAM" id="Phobius"/>
    </source>
</evidence>
<proteinExistence type="inferred from homology"/>
<evidence type="ECO:0000256" key="3">
    <source>
        <dbReference type="ARBA" id="ARBA00022448"/>
    </source>
</evidence>
<feature type="transmembrane region" description="Helical" evidence="10">
    <location>
        <begin position="123"/>
        <end position="143"/>
    </location>
</feature>
<feature type="transmembrane region" description="Helical" evidence="10">
    <location>
        <begin position="460"/>
        <end position="478"/>
    </location>
</feature>
<dbReference type="PROSITE" id="PS50850">
    <property type="entry name" value="MFS"/>
    <property type="match status" value="1"/>
</dbReference>
<feature type="compositionally biased region" description="Basic and acidic residues" evidence="9">
    <location>
        <begin position="534"/>
        <end position="552"/>
    </location>
</feature>
<evidence type="ECO:0000256" key="1">
    <source>
        <dbReference type="ARBA" id="ARBA00004141"/>
    </source>
</evidence>
<evidence type="ECO:0000256" key="7">
    <source>
        <dbReference type="ARBA" id="ARBA00049119"/>
    </source>
</evidence>
<comment type="similarity">
    <text evidence="2 8">Belongs to the major facilitator superfamily. Sugar transporter (TC 2.A.1.1) family.</text>
</comment>
<name>A0AAN6G8D8_9BASI</name>
<feature type="region of interest" description="Disordered" evidence="9">
    <location>
        <begin position="533"/>
        <end position="552"/>
    </location>
</feature>
<dbReference type="PROSITE" id="PS00217">
    <property type="entry name" value="SUGAR_TRANSPORT_2"/>
    <property type="match status" value="1"/>
</dbReference>
<dbReference type="InterPro" id="IPR036259">
    <property type="entry name" value="MFS_trans_sf"/>
</dbReference>
<keyword evidence="6 10" id="KW-0472">Membrane</keyword>
<feature type="transmembrane region" description="Helical" evidence="10">
    <location>
        <begin position="285"/>
        <end position="307"/>
    </location>
</feature>
<gene>
    <name evidence="12" type="primary">HGT1</name>
    <name evidence="12" type="ORF">OC842_005865</name>
</gene>
<dbReference type="PANTHER" id="PTHR48022:SF7">
    <property type="entry name" value="MAJOR FACILITATOR SUPERFAMILY (MFS) PROFILE DOMAIN-CONTAINING PROTEIN-RELATED"/>
    <property type="match status" value="1"/>
</dbReference>
<evidence type="ECO:0000256" key="2">
    <source>
        <dbReference type="ARBA" id="ARBA00010992"/>
    </source>
</evidence>
<dbReference type="CDD" id="cd17356">
    <property type="entry name" value="MFS_HXT"/>
    <property type="match status" value="1"/>
</dbReference>
<dbReference type="Gene3D" id="1.20.1250.20">
    <property type="entry name" value="MFS general substrate transporter like domains"/>
    <property type="match status" value="1"/>
</dbReference>
<comment type="subcellular location">
    <subcellularLocation>
        <location evidence="1">Membrane</location>
        <topology evidence="1">Multi-pass membrane protein</topology>
    </subcellularLocation>
</comment>
<dbReference type="AlphaFoldDB" id="A0AAN6G8D8"/>
<keyword evidence="13" id="KW-1185">Reference proteome</keyword>
<keyword evidence="5 10" id="KW-1133">Transmembrane helix</keyword>
<dbReference type="InterPro" id="IPR005828">
    <property type="entry name" value="MFS_sugar_transport-like"/>
</dbReference>
<dbReference type="EMBL" id="JAPDMQ010000456">
    <property type="protein sequence ID" value="KAK0524327.1"/>
    <property type="molecule type" value="Genomic_DNA"/>
</dbReference>
<comment type="catalytic activity">
    <reaction evidence="7">
        <text>myo-inositol(out) + H(+)(out) = myo-inositol(in) + H(+)(in)</text>
        <dbReference type="Rhea" id="RHEA:60364"/>
        <dbReference type="ChEBI" id="CHEBI:15378"/>
        <dbReference type="ChEBI" id="CHEBI:17268"/>
    </reaction>
</comment>
<organism evidence="12 13">
    <name type="scientific">Tilletia horrida</name>
    <dbReference type="NCBI Taxonomy" id="155126"/>
    <lineage>
        <taxon>Eukaryota</taxon>
        <taxon>Fungi</taxon>
        <taxon>Dikarya</taxon>
        <taxon>Basidiomycota</taxon>
        <taxon>Ustilaginomycotina</taxon>
        <taxon>Exobasidiomycetes</taxon>
        <taxon>Tilletiales</taxon>
        <taxon>Tilletiaceae</taxon>
        <taxon>Tilletia</taxon>
    </lineage>
</organism>
<dbReference type="PROSITE" id="PS00216">
    <property type="entry name" value="SUGAR_TRANSPORT_1"/>
    <property type="match status" value="2"/>
</dbReference>
<dbReference type="InterPro" id="IPR005829">
    <property type="entry name" value="Sugar_transporter_CS"/>
</dbReference>
<accession>A0AAN6G8D8</accession>
<evidence type="ECO:0000256" key="9">
    <source>
        <dbReference type="SAM" id="MobiDB-lite"/>
    </source>
</evidence>
<feature type="transmembrane region" description="Helical" evidence="10">
    <location>
        <begin position="345"/>
        <end position="365"/>
    </location>
</feature>
<feature type="transmembrane region" description="Helical" evidence="10">
    <location>
        <begin position="319"/>
        <end position="336"/>
    </location>
</feature>
<protein>
    <submittedName>
        <fullName evidence="12">High affinity glucose transporter</fullName>
    </submittedName>
</protein>
<dbReference type="SUPFAM" id="SSF103473">
    <property type="entry name" value="MFS general substrate transporter"/>
    <property type="match status" value="1"/>
</dbReference>
<comment type="caution">
    <text evidence="12">The sequence shown here is derived from an EMBL/GenBank/DDBJ whole genome shotgun (WGS) entry which is preliminary data.</text>
</comment>
<keyword evidence="4 10" id="KW-0812">Transmembrane</keyword>
<evidence type="ECO:0000313" key="13">
    <source>
        <dbReference type="Proteomes" id="UP001176521"/>
    </source>
</evidence>
<evidence type="ECO:0000256" key="4">
    <source>
        <dbReference type="ARBA" id="ARBA00022692"/>
    </source>
</evidence>
<sequence length="552" mass="59905">MGRKYITNTYALAAISCTGGLLFGFDISSLSAILSTQNYQVYFSNTPIITDPVTGWRSSSGPDSDLQGGITASMAGGSFLGALASGPLSDRIGRRNSIATSMAIWIVGSILACAAQSTAMLIVARIVLGFAIGIASSVVPTYISELAKPEVRGRLTSLQQWSITWGILIFYFISYGCSFIGQQDGRSTASWRTPWGLQMVPAILVLAVVPFMPRSPRWLASRGHMDEAHEVLALIHGEGNRQHPLVLAELEEIKQSLADEATGSYAELIQGNHLNRLHISLFTQIWSQLSGMNVMMYYIGFVAQMAGLNSGNVTMITNSIQYVINVIMTIPALIYLDSWGRRPTLLVGSSLMALWLFTVAGLMAAHGEPYTPDPSKGDPDAVRWKVHGPATKGIIAASYLFVASFASTFGPVSWTYPPELWNNRLRSKAVSLATAANWAVNFALGYFVPPAFKNIVWRTYLIFGIFCVVMTVHIFLAFPETRRLSLEEVDELFASGRPAWRTRGFVGEGGTKVQLAAAKIGDGLKPAEALAEAEMGREPSDLGTPDEKKEIA</sequence>
<feature type="domain" description="Major facilitator superfamily (MFS) profile" evidence="11">
    <location>
        <begin position="12"/>
        <end position="482"/>
    </location>
</feature>
<dbReference type="PRINTS" id="PR00171">
    <property type="entry name" value="SUGRTRNSPORT"/>
</dbReference>